<organism evidence="1 2">
    <name type="scientific">Brevibacterium pityocampae</name>
    <dbReference type="NCBI Taxonomy" id="506594"/>
    <lineage>
        <taxon>Bacteria</taxon>
        <taxon>Bacillati</taxon>
        <taxon>Actinomycetota</taxon>
        <taxon>Actinomycetes</taxon>
        <taxon>Micrococcales</taxon>
        <taxon>Brevibacteriaceae</taxon>
        <taxon>Brevibacterium</taxon>
    </lineage>
</organism>
<gene>
    <name evidence="1" type="ORF">GCM10023167_19770</name>
</gene>
<proteinExistence type="predicted"/>
<keyword evidence="2" id="KW-1185">Reference proteome</keyword>
<dbReference type="Proteomes" id="UP001500642">
    <property type="component" value="Unassembled WGS sequence"/>
</dbReference>
<reference evidence="2" key="1">
    <citation type="journal article" date="2019" name="Int. J. Syst. Evol. Microbiol.">
        <title>The Global Catalogue of Microorganisms (GCM) 10K type strain sequencing project: providing services to taxonomists for standard genome sequencing and annotation.</title>
        <authorList>
            <consortium name="The Broad Institute Genomics Platform"/>
            <consortium name="The Broad Institute Genome Sequencing Center for Infectious Disease"/>
            <person name="Wu L."/>
            <person name="Ma J."/>
        </authorList>
    </citation>
    <scope>NUCLEOTIDE SEQUENCE [LARGE SCALE GENOMIC DNA]</scope>
    <source>
        <strain evidence="2">JCM 17808</strain>
    </source>
</reference>
<protein>
    <submittedName>
        <fullName evidence="1">Uncharacterized protein</fullName>
    </submittedName>
</protein>
<name>A0ABP8JJT5_9MICO</name>
<accession>A0ABP8JJT5</accession>
<evidence type="ECO:0000313" key="1">
    <source>
        <dbReference type="EMBL" id="GAA4391995.1"/>
    </source>
</evidence>
<comment type="caution">
    <text evidence="1">The sequence shown here is derived from an EMBL/GenBank/DDBJ whole genome shotgun (WGS) entry which is preliminary data.</text>
</comment>
<dbReference type="EMBL" id="BAABGL010000015">
    <property type="protein sequence ID" value="GAA4391995.1"/>
    <property type="molecule type" value="Genomic_DNA"/>
</dbReference>
<evidence type="ECO:0000313" key="2">
    <source>
        <dbReference type="Proteomes" id="UP001500642"/>
    </source>
</evidence>
<sequence length="74" mass="7815">MWGSADSAARGLLGVAAGAGTSQPLGALSNVANLCRFRHTGRIDLPIPPTCRSGSNSQAEIVRTWQLEEPTEHE</sequence>